<dbReference type="Proteomes" id="UP000237040">
    <property type="component" value="Unassembled WGS sequence"/>
</dbReference>
<evidence type="ECO:0000313" key="2">
    <source>
        <dbReference type="Proteomes" id="UP000237040"/>
    </source>
</evidence>
<protein>
    <recommendedName>
        <fullName evidence="3">SLH domain-containing protein</fullName>
    </recommendedName>
</protein>
<reference evidence="1 2" key="1">
    <citation type="submission" date="2018-01" db="EMBL/GenBank/DDBJ databases">
        <title>Metagenomic assembled genomes from two thermal pools in the Uzon Caldera, Kamchatka, Russia.</title>
        <authorList>
            <person name="Wilkins L."/>
            <person name="Ettinger C."/>
        </authorList>
    </citation>
    <scope>NUCLEOTIDE SEQUENCE [LARGE SCALE GENOMIC DNA]</scope>
    <source>
        <strain evidence="1">ZAV-07</strain>
    </source>
</reference>
<evidence type="ECO:0008006" key="3">
    <source>
        <dbReference type="Google" id="ProtNLM"/>
    </source>
</evidence>
<dbReference type="AlphaFoldDB" id="A0A2J6WDZ8"/>
<evidence type="ECO:0000313" key="1">
    <source>
        <dbReference type="EMBL" id="PMP67099.1"/>
    </source>
</evidence>
<sequence>MKKLLTKKIIIIFVLFLIVFGSLPNVALAETPGEKLKSMGYVIGFADGKLHEELFMKQGELMVLVARYIRLNQIPKEYQFMAEQNNFDRFVNRVYNFFISSFYKAKDFFIRSYYKITGKEIYPGVKAGHYLFNSVVVLRTYGFQIPEGIDINARITSEDFFNILYGMLGLDESEFENGKDIPQIEKYRIIFSIHGKRNSPLLSKKGYLTRGEVFKEFLRLLQSENNQ</sequence>
<accession>A0A2J6WDZ8</accession>
<organism evidence="1 2">
    <name type="scientific">Caldisericum exile</name>
    <dbReference type="NCBI Taxonomy" id="693075"/>
    <lineage>
        <taxon>Bacteria</taxon>
        <taxon>Pseudomonadati</taxon>
        <taxon>Caldisericota/Cryosericota group</taxon>
        <taxon>Caldisericota</taxon>
        <taxon>Caldisericia</taxon>
        <taxon>Caldisericales</taxon>
        <taxon>Caldisericaceae</taxon>
        <taxon>Caldisericum</taxon>
    </lineage>
</organism>
<dbReference type="EMBL" id="PNIL01000057">
    <property type="protein sequence ID" value="PMP67099.1"/>
    <property type="molecule type" value="Genomic_DNA"/>
</dbReference>
<name>A0A2J6WDZ8_9BACT</name>
<comment type="caution">
    <text evidence="1">The sequence shown here is derived from an EMBL/GenBank/DDBJ whole genome shotgun (WGS) entry which is preliminary data.</text>
</comment>
<proteinExistence type="predicted"/>
<gene>
    <name evidence="1" type="ORF">C0189_03875</name>
</gene>